<evidence type="ECO:0000256" key="7">
    <source>
        <dbReference type="ARBA" id="ARBA00023211"/>
    </source>
</evidence>
<evidence type="ECO:0000256" key="8">
    <source>
        <dbReference type="RuleBase" id="RU000590"/>
    </source>
</evidence>
<comment type="similarity">
    <text evidence="3 8">Belongs to the peptidase M24B family.</text>
</comment>
<keyword evidence="5 8" id="KW-0479">Metal-binding</keyword>
<comment type="cofactor">
    <cofactor evidence="2">
        <name>Mn(2+)</name>
        <dbReference type="ChEBI" id="CHEBI:29035"/>
    </cofactor>
</comment>
<dbReference type="SUPFAM" id="SSF55920">
    <property type="entry name" value="Creatinase/aminopeptidase"/>
    <property type="match status" value="1"/>
</dbReference>
<dbReference type="InterPro" id="IPR001131">
    <property type="entry name" value="Peptidase_M24B_aminopep-P_CS"/>
</dbReference>
<comment type="caution">
    <text evidence="10">The sequence shown here is derived from an EMBL/GenBank/DDBJ whole genome shotgun (WGS) entry which is preliminary data.</text>
</comment>
<keyword evidence="7" id="KW-0464">Manganese</keyword>
<dbReference type="GO" id="GO:0070006">
    <property type="term" value="F:metalloaminopeptidase activity"/>
    <property type="evidence" value="ECO:0007669"/>
    <property type="project" value="InterPro"/>
</dbReference>
<gene>
    <name evidence="10" type="ORF">BC008_44040</name>
</gene>
<dbReference type="PANTHER" id="PTHR43226:SF4">
    <property type="entry name" value="XAA-PRO AMINOPEPTIDASE 3"/>
    <property type="match status" value="1"/>
</dbReference>
<keyword evidence="6" id="KW-0378">Hydrolase</keyword>
<evidence type="ECO:0000259" key="9">
    <source>
        <dbReference type="SMART" id="SM01011"/>
    </source>
</evidence>
<dbReference type="AlphaFoldDB" id="A0A0V7ZU92"/>
<evidence type="ECO:0000256" key="5">
    <source>
        <dbReference type="ARBA" id="ARBA00022723"/>
    </source>
</evidence>
<evidence type="ECO:0000256" key="1">
    <source>
        <dbReference type="ARBA" id="ARBA00001424"/>
    </source>
</evidence>
<reference evidence="10 11" key="1">
    <citation type="journal article" date="2015" name="Genome Announc.">
        <title>Draft Genome of the Euendolithic (true boring) Cyanobacterium Mastigocoleus testarum strain BC008.</title>
        <authorList>
            <person name="Guida B.S."/>
            <person name="Garcia-Pichel F."/>
        </authorList>
    </citation>
    <scope>NUCLEOTIDE SEQUENCE [LARGE SCALE GENOMIC DNA]</scope>
    <source>
        <strain evidence="10 11">BC008</strain>
    </source>
</reference>
<protein>
    <recommendedName>
        <fullName evidence="4">Xaa-Pro aminopeptidase</fullName>
        <ecNumber evidence="4">3.4.11.9</ecNumber>
    </recommendedName>
</protein>
<dbReference type="InterPro" id="IPR000994">
    <property type="entry name" value="Pept_M24"/>
</dbReference>
<dbReference type="Gene3D" id="3.90.230.10">
    <property type="entry name" value="Creatinase/methionine aminopeptidase superfamily"/>
    <property type="match status" value="1"/>
</dbReference>
<keyword evidence="11" id="KW-1185">Reference proteome</keyword>
<evidence type="ECO:0000256" key="2">
    <source>
        <dbReference type="ARBA" id="ARBA00001936"/>
    </source>
</evidence>
<dbReference type="GO" id="GO:0006508">
    <property type="term" value="P:proteolysis"/>
    <property type="evidence" value="ECO:0007669"/>
    <property type="project" value="TreeGrafter"/>
</dbReference>
<evidence type="ECO:0000256" key="6">
    <source>
        <dbReference type="ARBA" id="ARBA00022801"/>
    </source>
</evidence>
<dbReference type="Pfam" id="PF05195">
    <property type="entry name" value="AMP_N"/>
    <property type="match status" value="1"/>
</dbReference>
<evidence type="ECO:0000256" key="4">
    <source>
        <dbReference type="ARBA" id="ARBA00012574"/>
    </source>
</evidence>
<dbReference type="CDD" id="cd01087">
    <property type="entry name" value="Prolidase"/>
    <property type="match status" value="1"/>
</dbReference>
<dbReference type="GO" id="GO:0030145">
    <property type="term" value="F:manganese ion binding"/>
    <property type="evidence" value="ECO:0007669"/>
    <property type="project" value="InterPro"/>
</dbReference>
<evidence type="ECO:0000313" key="11">
    <source>
        <dbReference type="Proteomes" id="UP000053372"/>
    </source>
</evidence>
<accession>A0A0V7ZU92</accession>
<dbReference type="SUPFAM" id="SSF53092">
    <property type="entry name" value="Creatinase/prolidase N-terminal domain"/>
    <property type="match status" value="1"/>
</dbReference>
<keyword evidence="10" id="KW-0645">Protease</keyword>
<name>A0A0V7ZU92_9CYAN</name>
<dbReference type="PROSITE" id="PS00491">
    <property type="entry name" value="PROLINE_PEPTIDASE"/>
    <property type="match status" value="1"/>
</dbReference>
<dbReference type="OrthoDB" id="9806388at2"/>
<organism evidence="10 11">
    <name type="scientific">Mastigocoleus testarum BC008</name>
    <dbReference type="NCBI Taxonomy" id="371196"/>
    <lineage>
        <taxon>Bacteria</taxon>
        <taxon>Bacillati</taxon>
        <taxon>Cyanobacteriota</taxon>
        <taxon>Cyanophyceae</taxon>
        <taxon>Nostocales</taxon>
        <taxon>Hapalosiphonaceae</taxon>
        <taxon>Mastigocoleus</taxon>
    </lineage>
</organism>
<dbReference type="GO" id="GO:0005829">
    <property type="term" value="C:cytosol"/>
    <property type="evidence" value="ECO:0007669"/>
    <property type="project" value="TreeGrafter"/>
</dbReference>
<dbReference type="EMBL" id="LMTZ01000085">
    <property type="protein sequence ID" value="KST67727.1"/>
    <property type="molecule type" value="Genomic_DNA"/>
</dbReference>
<sequence>MLIQDTSNSLAHTLHLRRQSLAKLIDFPAILWSGSPSPRNFAANTFPFRASSHFIYFAGLSLPNAAIRLAAGELELFMDDPKSGSALWYGETPGREQIAVTIGADRAYPMSELELYLEGAATIPVQDAATWTQQSQLLDRWILPQQPPQGIDLQLAEAIIQLRLVHDEAALSELRKAAAVTVAAHKAGMSAVLKAKTEAEVRGAMEQVIIAHNMTCSYNSIVTIRGEVLHNEHYHHPLRSGDLLLADVGAETQTGWAADVTRTYPVSGKFSSTQCDIYDVVLAAHDACIDKIVPGVEYEDIHLLACTTIAEGLIDLGILQGKAEELVARDVHALFFPHGVGHLLGLDVHDMEDLGDLAGYEEGKQRSSRFGLGYLRLNRPLRPGMLVTIEPGFYQVPFILNNEQVRSEYQDVVNWERLSQFADVRGIRIEDDVLVTTQGHEVLTAALPNTADSVEGLVMGNW</sequence>
<dbReference type="SMART" id="SM01011">
    <property type="entry name" value="AMP_N"/>
    <property type="match status" value="1"/>
</dbReference>
<dbReference type="Gene3D" id="3.40.350.10">
    <property type="entry name" value="Creatinase/prolidase N-terminal domain"/>
    <property type="match status" value="1"/>
</dbReference>
<dbReference type="Proteomes" id="UP000053372">
    <property type="component" value="Unassembled WGS sequence"/>
</dbReference>
<comment type="catalytic activity">
    <reaction evidence="1">
        <text>Release of any N-terminal amino acid, including proline, that is linked to proline, even from a dipeptide or tripeptide.</text>
        <dbReference type="EC" id="3.4.11.9"/>
    </reaction>
</comment>
<dbReference type="InterPro" id="IPR029149">
    <property type="entry name" value="Creatin/AminoP/Spt16_N"/>
</dbReference>
<keyword evidence="10" id="KW-0031">Aminopeptidase</keyword>
<dbReference type="PANTHER" id="PTHR43226">
    <property type="entry name" value="XAA-PRO AMINOPEPTIDASE 3"/>
    <property type="match status" value="1"/>
</dbReference>
<proteinExistence type="inferred from homology"/>
<dbReference type="InterPro" id="IPR036005">
    <property type="entry name" value="Creatinase/aminopeptidase-like"/>
</dbReference>
<dbReference type="Pfam" id="PF00557">
    <property type="entry name" value="Peptidase_M24"/>
    <property type="match status" value="1"/>
</dbReference>
<evidence type="ECO:0000313" key="10">
    <source>
        <dbReference type="EMBL" id="KST67727.1"/>
    </source>
</evidence>
<dbReference type="RefSeq" id="WP_027841831.1">
    <property type="nucleotide sequence ID" value="NZ_LMTZ01000085.1"/>
</dbReference>
<feature type="domain" description="Aminopeptidase P N-terminal" evidence="9">
    <location>
        <begin position="10"/>
        <end position="138"/>
    </location>
</feature>
<dbReference type="InterPro" id="IPR052433">
    <property type="entry name" value="X-Pro_dipept-like"/>
</dbReference>
<dbReference type="InterPro" id="IPR007865">
    <property type="entry name" value="Aminopep_P_N"/>
</dbReference>
<evidence type="ECO:0000256" key="3">
    <source>
        <dbReference type="ARBA" id="ARBA00008766"/>
    </source>
</evidence>
<dbReference type="EC" id="3.4.11.9" evidence="4"/>